<protein>
    <submittedName>
        <fullName evidence="3">Uncharacterized protein</fullName>
    </submittedName>
</protein>
<evidence type="ECO:0000313" key="4">
    <source>
        <dbReference type="Proteomes" id="UP000826254"/>
    </source>
</evidence>
<keyword evidence="2" id="KW-0812">Transmembrane</keyword>
<gene>
    <name evidence="3" type="ORF">K6T50_16965</name>
</gene>
<feature type="transmembrane region" description="Helical" evidence="2">
    <location>
        <begin position="132"/>
        <end position="163"/>
    </location>
</feature>
<dbReference type="RefSeq" id="WP_222609423.1">
    <property type="nucleotide sequence ID" value="NZ_CP081960.1"/>
</dbReference>
<dbReference type="KEGG" id="hmp:K6T50_16965"/>
<feature type="transmembrane region" description="Helical" evidence="2">
    <location>
        <begin position="169"/>
        <end position="202"/>
    </location>
</feature>
<feature type="transmembrane region" description="Helical" evidence="2">
    <location>
        <begin position="82"/>
        <end position="111"/>
    </location>
</feature>
<keyword evidence="2" id="KW-0472">Membrane</keyword>
<keyword evidence="2" id="KW-1133">Transmembrane helix</keyword>
<keyword evidence="4" id="KW-1185">Reference proteome</keyword>
<dbReference type="AlphaFoldDB" id="A0A8T8WIW3"/>
<feature type="region of interest" description="Disordered" evidence="1">
    <location>
        <begin position="341"/>
        <end position="382"/>
    </location>
</feature>
<accession>A0A8T8WIW3</accession>
<dbReference type="EMBL" id="CP081960">
    <property type="protein sequence ID" value="QZP39674.1"/>
    <property type="molecule type" value="Genomic_DNA"/>
</dbReference>
<reference evidence="3 4" key="1">
    <citation type="journal article" date="2021" name="Int. J. Syst. Evol. Microbiol.">
        <title>Halobaculum halophilum sp. nov. and Halobaculum salinum sp. nov., isolated from salt lake and saline soil.</title>
        <authorList>
            <person name="Cui H.L."/>
            <person name="Shi X.W."/>
            <person name="Yin X.M."/>
            <person name="Yang X.Y."/>
            <person name="Hou J."/>
            <person name="Zhu L."/>
        </authorList>
    </citation>
    <scope>NUCLEOTIDE SEQUENCE [LARGE SCALE GENOMIC DNA]</scope>
    <source>
        <strain evidence="3 4">NBRC 109044</strain>
    </source>
</reference>
<evidence type="ECO:0000313" key="3">
    <source>
        <dbReference type="EMBL" id="QZP39674.1"/>
    </source>
</evidence>
<evidence type="ECO:0000256" key="1">
    <source>
        <dbReference type="SAM" id="MobiDB-lite"/>
    </source>
</evidence>
<feature type="transmembrane region" description="Helical" evidence="2">
    <location>
        <begin position="254"/>
        <end position="273"/>
    </location>
</feature>
<dbReference type="Pfam" id="PF24400">
    <property type="entry name" value="DUF7544"/>
    <property type="match status" value="1"/>
</dbReference>
<name>A0A8T8WIW3_9EURY</name>
<keyword evidence="3" id="KW-0614">Plasmid</keyword>
<evidence type="ECO:0000256" key="2">
    <source>
        <dbReference type="SAM" id="Phobius"/>
    </source>
</evidence>
<dbReference type="Proteomes" id="UP000826254">
    <property type="component" value="Plasmid unnamed2"/>
</dbReference>
<geneLocation type="plasmid" evidence="3 4">
    <name>unnamed2</name>
</geneLocation>
<feature type="compositionally biased region" description="Acidic residues" evidence="1">
    <location>
        <begin position="364"/>
        <end position="382"/>
    </location>
</feature>
<organism evidence="3 4">
    <name type="scientific">Halobaculum magnesiiphilum</name>
    <dbReference type="NCBI Taxonomy" id="1017351"/>
    <lineage>
        <taxon>Archaea</taxon>
        <taxon>Methanobacteriati</taxon>
        <taxon>Methanobacteriota</taxon>
        <taxon>Stenosarchaea group</taxon>
        <taxon>Halobacteria</taxon>
        <taxon>Halobacteriales</taxon>
        <taxon>Haloferacaceae</taxon>
        <taxon>Halobaculum</taxon>
    </lineage>
</organism>
<feature type="transmembrane region" description="Helical" evidence="2">
    <location>
        <begin position="280"/>
        <end position="303"/>
    </location>
</feature>
<dbReference type="GeneID" id="67179869"/>
<feature type="transmembrane region" description="Helical" evidence="2">
    <location>
        <begin position="230"/>
        <end position="248"/>
    </location>
</feature>
<proteinExistence type="predicted"/>
<dbReference type="InterPro" id="IPR055966">
    <property type="entry name" value="DUF7544"/>
</dbReference>
<sequence>MSLHAVEDVDDAYRATKALLWPVDRSAWVKLAVIVLFAAGPGGGFGGVQTSAPIEGGGPGGGPGVELPGGVQLPATIGGAEWLVIATIVVVGSVIVLGTLFIGSVMEFVLVESLRKETVSLREYWGRRWPQGVRLFGFRLLLGLVGLGSLAVAAALVVAPFVFDGGDGLAVPILTVLAVVPFIGALGLLTGLIDGFTTVFVVPIMIREERTLLGAWGRLWSTITANPWQYLAYVGVSVVLSVVGGVLASVAVGVGAVALLIPFGLLAAVGVLVATASELLGIGIVVFAALLFGLALIAVAALVQVPLVVYLRYYALLVLGDIEESLDLIADRRAAVRAAGGGGTVAEGGGGTVAEGGGSTVAEGGDDASDDTENGTADTDEN</sequence>
<feature type="compositionally biased region" description="Gly residues" evidence="1">
    <location>
        <begin position="341"/>
        <end position="359"/>
    </location>
</feature>